<evidence type="ECO:0000313" key="3">
    <source>
        <dbReference type="EMBL" id="MFC3209064.1"/>
    </source>
</evidence>
<evidence type="ECO:0000259" key="2">
    <source>
        <dbReference type="Pfam" id="PF07811"/>
    </source>
</evidence>
<gene>
    <name evidence="3" type="ORF">ACFOHJ_22855</name>
</gene>
<dbReference type="RefSeq" id="WP_378225133.1">
    <property type="nucleotide sequence ID" value="NZ_JBHRTK010000031.1"/>
</dbReference>
<reference evidence="4" key="1">
    <citation type="journal article" date="2019" name="Int. J. Syst. Evol. Microbiol.">
        <title>The Global Catalogue of Microorganisms (GCM) 10K type strain sequencing project: providing services to taxonomists for standard genome sequencing and annotation.</title>
        <authorList>
            <consortium name="The Broad Institute Genomics Platform"/>
            <consortium name="The Broad Institute Genome Sequencing Center for Infectious Disease"/>
            <person name="Wu L."/>
            <person name="Ma J."/>
        </authorList>
    </citation>
    <scope>NUCLEOTIDE SEQUENCE [LARGE SCALE GENOMIC DNA]</scope>
    <source>
        <strain evidence="4">KCTC 52165</strain>
    </source>
</reference>
<keyword evidence="1" id="KW-0472">Membrane</keyword>
<keyword evidence="1" id="KW-0812">Transmembrane</keyword>
<keyword evidence="4" id="KW-1185">Reference proteome</keyword>
<dbReference type="EMBL" id="JBHRTK010000031">
    <property type="protein sequence ID" value="MFC3209064.1"/>
    <property type="molecule type" value="Genomic_DNA"/>
</dbReference>
<organism evidence="3 4">
    <name type="scientific">Aquamicrobium soli</name>
    <dbReference type="NCBI Taxonomy" id="1811518"/>
    <lineage>
        <taxon>Bacteria</taxon>
        <taxon>Pseudomonadati</taxon>
        <taxon>Pseudomonadota</taxon>
        <taxon>Alphaproteobacteria</taxon>
        <taxon>Hyphomicrobiales</taxon>
        <taxon>Phyllobacteriaceae</taxon>
        <taxon>Aquamicrobium</taxon>
    </lineage>
</organism>
<feature type="domain" description="TadE-like" evidence="2">
    <location>
        <begin position="19"/>
        <end position="61"/>
    </location>
</feature>
<proteinExistence type="predicted"/>
<protein>
    <submittedName>
        <fullName evidence="3">TadE/TadG family type IV pilus assembly protein</fullName>
    </submittedName>
</protein>
<evidence type="ECO:0000313" key="4">
    <source>
        <dbReference type="Proteomes" id="UP001595583"/>
    </source>
</evidence>
<name>A0ABV7KFG3_9HYPH</name>
<dbReference type="InterPro" id="IPR012495">
    <property type="entry name" value="TadE-like_dom"/>
</dbReference>
<feature type="transmembrane region" description="Helical" evidence="1">
    <location>
        <begin position="21"/>
        <end position="45"/>
    </location>
</feature>
<keyword evidence="1" id="KW-1133">Transmembrane helix</keyword>
<evidence type="ECO:0000256" key="1">
    <source>
        <dbReference type="SAM" id="Phobius"/>
    </source>
</evidence>
<comment type="caution">
    <text evidence="3">The sequence shown here is derived from an EMBL/GenBank/DDBJ whole genome shotgun (WGS) entry which is preliminary data.</text>
</comment>
<dbReference type="Proteomes" id="UP001595583">
    <property type="component" value="Unassembled WGS sequence"/>
</dbReference>
<accession>A0ABV7KFG3</accession>
<sequence>MTKPRDLIRQRRFWTNRSGTSAIEFAMLAPIFVLFLFGMIAYGIYFGASHSVQQIAADAARTAISGQTAGERQIIVARFIANNAGQYPFINLAQLTFNAADSASDGNQFDVSVSYDARNLPIWNLLPNLPLPGTTIAFRSTIRIGGI</sequence>
<dbReference type="Pfam" id="PF07811">
    <property type="entry name" value="TadE"/>
    <property type="match status" value="1"/>
</dbReference>